<protein>
    <submittedName>
        <fullName evidence="1">Uncharacterized protein</fullName>
    </submittedName>
</protein>
<dbReference type="AlphaFoldDB" id="A0AAV5TWA5"/>
<evidence type="ECO:0000313" key="1">
    <source>
        <dbReference type="EMBL" id="GMS98539.1"/>
    </source>
</evidence>
<sequence>QAFNMSSAYRIGNVVLKALDSLLALSKDYTNTEELLVVTESLESERVRIKKWDKNREGPLRQAVYDICESIETALHCIIDRK</sequence>
<organism evidence="1 2">
    <name type="scientific">Pristionchus entomophagus</name>
    <dbReference type="NCBI Taxonomy" id="358040"/>
    <lineage>
        <taxon>Eukaryota</taxon>
        <taxon>Metazoa</taxon>
        <taxon>Ecdysozoa</taxon>
        <taxon>Nematoda</taxon>
        <taxon>Chromadorea</taxon>
        <taxon>Rhabditida</taxon>
        <taxon>Rhabditina</taxon>
        <taxon>Diplogasteromorpha</taxon>
        <taxon>Diplogasteroidea</taxon>
        <taxon>Neodiplogasteridae</taxon>
        <taxon>Pristionchus</taxon>
    </lineage>
</organism>
<dbReference type="EMBL" id="BTSX01000005">
    <property type="protein sequence ID" value="GMS98539.1"/>
    <property type="molecule type" value="Genomic_DNA"/>
</dbReference>
<gene>
    <name evidence="1" type="ORF">PENTCL1PPCAC_20714</name>
</gene>
<evidence type="ECO:0000313" key="2">
    <source>
        <dbReference type="Proteomes" id="UP001432027"/>
    </source>
</evidence>
<keyword evidence="2" id="KW-1185">Reference proteome</keyword>
<feature type="non-terminal residue" evidence="1">
    <location>
        <position position="1"/>
    </location>
</feature>
<dbReference type="Proteomes" id="UP001432027">
    <property type="component" value="Unassembled WGS sequence"/>
</dbReference>
<accession>A0AAV5TWA5</accession>
<comment type="caution">
    <text evidence="1">The sequence shown here is derived from an EMBL/GenBank/DDBJ whole genome shotgun (WGS) entry which is preliminary data.</text>
</comment>
<name>A0AAV5TWA5_9BILA</name>
<proteinExistence type="predicted"/>
<feature type="non-terminal residue" evidence="1">
    <location>
        <position position="82"/>
    </location>
</feature>
<reference evidence="1" key="1">
    <citation type="submission" date="2023-10" db="EMBL/GenBank/DDBJ databases">
        <title>Genome assembly of Pristionchus species.</title>
        <authorList>
            <person name="Yoshida K."/>
            <person name="Sommer R.J."/>
        </authorList>
    </citation>
    <scope>NUCLEOTIDE SEQUENCE</scope>
    <source>
        <strain evidence="1">RS0144</strain>
    </source>
</reference>